<feature type="region of interest" description="Disordered" evidence="1">
    <location>
        <begin position="171"/>
        <end position="220"/>
    </location>
</feature>
<sequence length="1218" mass="130795">MSISESDISVDWGRQRCRLTLVGQSLTLFDLNFGTTTVNFPAPIRAMVGVGKNVESCLSGNPSATDVFKCVAAAIGSEWIADVPAFQILFGLAEEVSSCSGNALEIFTCIAGKMGAAILETVSPFSILMQLGPMLSEFIAFFAELASALIHTLLSESTSLLQQAVEQTHFPKPGEKPLQLAGPKGLTAHVRRQKTRPSRSLLQREARQASGKPSNDVDNGIVGFGTTEAQPYASMLITQFAGDEFDTGSCLAFAPKHRTGAAGNVTQRDWQVPSMDSPDFVKLEPWAVPCDNQWAKDNPSKWEGYSFYTYESVIEKCAAITYSMSAQPVISFVGGLEFDLLPAPLMEVTTEVCWPDRVTAPDLSLIVFTARSAGIVLFTHTIRLHRRFGNNTNFTDGNFKDSVERPRNYFGKGTGDDDDKALQVLSRAALAQLNSTETPMQKTVSTPKTPAPAFSVTQEELFLASAKYDRKMGLNITSRFEGQAAVERVEAVLSKKMAALQEDANLASHELFELSSPSGSLVGFSVKGELAEGMLQLVVRINFGPVESPTKTIPLIDLVDNLRVVLAALPFVSQASKQKAIDAMSTTHFDLEMPVNEVLETLTLDTGAQLPGLRDAMVVRKNGICSVQAALAPSNWGQLTTLPPECRPSGTLVFKVPTQSAVAQVDITGQGVVSWMEGSQDSWLSLGGLVFPAAAPGWPLELVNGWSNFGGFSEAKYILVGSLCFLEGVIKGTNWNAMAQLPTHCLPTKRQMFNVNVQGGKNARVDVWPDGKVVYVGGDAGNWVSLSGVVFSTRQTEFSLSLAGGWVNNGGADDVYGTPTYSMAHGHCLLEGRIKGDLVSGGGLLAALPVECWPTSKLIFSKALNSGPIEVDVTEYGEVSYRTNTSSSGGTISLSGIIFSAPSDGKRFLPTAGAWFSDSGSFGDAALYMTGGFCLVEARLRGGHFAAESLLATLPEGCRPTKRLTFSVNHNKYPHRVDVTPSGSVLWMDGRDRYSWVSLTGIRFAPGELGQTKLAAENGWAGAADVTKRNGICCLEGLFLGGILTTSVAKLPGQCVPNRRLILNMITEDVTQRVDILTTGKLEWLGTAPPAANAPAGVPSVVQLTVSGILLVPDESHAVRLQLQTGWAHYGGDYGKAKYVLMDGICVIQGLIKDGSMGSVIAQLPEECRPKAERLIFNVNVQDFSARVDVRNNGEMIFKDAESWTVSWLSLSGISFAV</sequence>
<protein>
    <submittedName>
        <fullName evidence="2">Uncharacterized protein</fullName>
    </submittedName>
</protein>
<dbReference type="EMBL" id="CAUJNA010001367">
    <property type="protein sequence ID" value="CAJ1386416.1"/>
    <property type="molecule type" value="Genomic_DNA"/>
</dbReference>
<keyword evidence="3" id="KW-1185">Reference proteome</keyword>
<proteinExistence type="predicted"/>
<organism evidence="2 3">
    <name type="scientific">Effrenium voratum</name>
    <dbReference type="NCBI Taxonomy" id="2562239"/>
    <lineage>
        <taxon>Eukaryota</taxon>
        <taxon>Sar</taxon>
        <taxon>Alveolata</taxon>
        <taxon>Dinophyceae</taxon>
        <taxon>Suessiales</taxon>
        <taxon>Symbiodiniaceae</taxon>
        <taxon>Effrenium</taxon>
    </lineage>
</organism>
<evidence type="ECO:0000313" key="3">
    <source>
        <dbReference type="Proteomes" id="UP001178507"/>
    </source>
</evidence>
<name>A0AA36N0M8_9DINO</name>
<dbReference type="Proteomes" id="UP001178507">
    <property type="component" value="Unassembled WGS sequence"/>
</dbReference>
<dbReference type="AlphaFoldDB" id="A0AA36N0M8"/>
<reference evidence="2" key="1">
    <citation type="submission" date="2023-08" db="EMBL/GenBank/DDBJ databases">
        <authorList>
            <person name="Chen Y."/>
            <person name="Shah S."/>
            <person name="Dougan E. K."/>
            <person name="Thang M."/>
            <person name="Chan C."/>
        </authorList>
    </citation>
    <scope>NUCLEOTIDE SEQUENCE</scope>
</reference>
<evidence type="ECO:0000256" key="1">
    <source>
        <dbReference type="SAM" id="MobiDB-lite"/>
    </source>
</evidence>
<comment type="caution">
    <text evidence="2">The sequence shown here is derived from an EMBL/GenBank/DDBJ whole genome shotgun (WGS) entry which is preliminary data.</text>
</comment>
<evidence type="ECO:0000313" key="2">
    <source>
        <dbReference type="EMBL" id="CAJ1386416.1"/>
    </source>
</evidence>
<accession>A0AA36N0M8</accession>
<gene>
    <name evidence="2" type="ORF">EVOR1521_LOCUS12774</name>
</gene>